<sequence length="167" mass="17485">MQFSKYLFASALVATASAAFANVTTITKDITITAYTTYCPYPTTVTLTICDEYDVCAPQTIAVAEPTTLTVYEKCVVPTSYTTVDYTVTEVIPCQECAGVPTREVAPPVAEEVAPPVAEEVVPPYANTTSTYAPIAPEEPYSAYEGAGAKSFVGAAAGLAAIIAALM</sequence>
<keyword evidence="3" id="KW-1185">Reference proteome</keyword>
<organism evidence="2 3">
    <name type="scientific">[Candida] subhashii</name>
    <dbReference type="NCBI Taxonomy" id="561895"/>
    <lineage>
        <taxon>Eukaryota</taxon>
        <taxon>Fungi</taxon>
        <taxon>Dikarya</taxon>
        <taxon>Ascomycota</taxon>
        <taxon>Saccharomycotina</taxon>
        <taxon>Pichiomycetes</taxon>
        <taxon>Debaryomycetaceae</taxon>
        <taxon>Spathaspora</taxon>
    </lineage>
</organism>
<protein>
    <submittedName>
        <fullName evidence="2">Uncharacterized protein</fullName>
    </submittedName>
</protein>
<feature type="signal peptide" evidence="1">
    <location>
        <begin position="1"/>
        <end position="18"/>
    </location>
</feature>
<dbReference type="EMBL" id="JAGSYN010000270">
    <property type="protein sequence ID" value="KAG7661057.1"/>
    <property type="molecule type" value="Genomic_DNA"/>
</dbReference>
<keyword evidence="1" id="KW-0732">Signal</keyword>
<reference evidence="2 3" key="1">
    <citation type="journal article" date="2021" name="DNA Res.">
        <title>Genome analysis of Candida subhashii reveals its hybrid nature and dual mitochondrial genome conformations.</title>
        <authorList>
            <person name="Mixao V."/>
            <person name="Hegedusova E."/>
            <person name="Saus E."/>
            <person name="Pryszcz L.P."/>
            <person name="Cillingova A."/>
            <person name="Nosek J."/>
            <person name="Gabaldon T."/>
        </authorList>
    </citation>
    <scope>NUCLEOTIDE SEQUENCE [LARGE SCALE GENOMIC DNA]</scope>
    <source>
        <strain evidence="2 3">CBS 10753</strain>
    </source>
</reference>
<feature type="chain" id="PRO_5035199064" evidence="1">
    <location>
        <begin position="19"/>
        <end position="167"/>
    </location>
</feature>
<accession>A0A8J5QGX1</accession>
<dbReference type="Proteomes" id="UP000694255">
    <property type="component" value="Unassembled WGS sequence"/>
</dbReference>
<dbReference type="RefSeq" id="XP_049261290.1">
    <property type="nucleotide sequence ID" value="XM_049409494.1"/>
</dbReference>
<gene>
    <name evidence="2" type="ORF">J8A68_005429</name>
</gene>
<dbReference type="AlphaFoldDB" id="A0A8J5QGX1"/>
<dbReference type="OrthoDB" id="4026603at2759"/>
<evidence type="ECO:0000256" key="1">
    <source>
        <dbReference type="SAM" id="SignalP"/>
    </source>
</evidence>
<name>A0A8J5QGX1_9ASCO</name>
<evidence type="ECO:0000313" key="2">
    <source>
        <dbReference type="EMBL" id="KAG7661057.1"/>
    </source>
</evidence>
<proteinExistence type="predicted"/>
<comment type="caution">
    <text evidence="2">The sequence shown here is derived from an EMBL/GenBank/DDBJ whole genome shotgun (WGS) entry which is preliminary data.</text>
</comment>
<dbReference type="GeneID" id="73472229"/>
<evidence type="ECO:0000313" key="3">
    <source>
        <dbReference type="Proteomes" id="UP000694255"/>
    </source>
</evidence>